<feature type="non-terminal residue" evidence="3">
    <location>
        <position position="1"/>
    </location>
</feature>
<comment type="caution">
    <text evidence="3">The sequence shown here is derived from an EMBL/GenBank/DDBJ whole genome shotgun (WGS) entry which is preliminary data.</text>
</comment>
<dbReference type="InterPro" id="IPR029058">
    <property type="entry name" value="AB_hydrolase_fold"/>
</dbReference>
<dbReference type="PANTHER" id="PTHR43798:SF31">
    <property type="entry name" value="AB HYDROLASE SUPERFAMILY PROTEIN YCLE"/>
    <property type="match status" value="1"/>
</dbReference>
<feature type="domain" description="AB hydrolase-1" evidence="2">
    <location>
        <begin position="7"/>
        <end position="61"/>
    </location>
</feature>
<dbReference type="SUPFAM" id="SSF53474">
    <property type="entry name" value="alpha/beta-Hydrolases"/>
    <property type="match status" value="1"/>
</dbReference>
<evidence type="ECO:0000256" key="1">
    <source>
        <dbReference type="ARBA" id="ARBA00022801"/>
    </source>
</evidence>
<dbReference type="GO" id="GO:0016020">
    <property type="term" value="C:membrane"/>
    <property type="evidence" value="ECO:0007669"/>
    <property type="project" value="TreeGrafter"/>
</dbReference>
<sequence>RNPDPPAAQRLDKINVPTLIVVGKRDLPDFHAIADTLQQEIPNARKVVLPRVGHMSNMEDPDKFNEVVLSFLADV</sequence>
<proteinExistence type="predicted"/>
<dbReference type="Pfam" id="PF00561">
    <property type="entry name" value="Abhydrolase_1"/>
    <property type="match status" value="1"/>
</dbReference>
<organism evidence="3">
    <name type="scientific">marine sediment metagenome</name>
    <dbReference type="NCBI Taxonomy" id="412755"/>
    <lineage>
        <taxon>unclassified sequences</taxon>
        <taxon>metagenomes</taxon>
        <taxon>ecological metagenomes</taxon>
    </lineage>
</organism>
<dbReference type="PANTHER" id="PTHR43798">
    <property type="entry name" value="MONOACYLGLYCEROL LIPASE"/>
    <property type="match status" value="1"/>
</dbReference>
<reference evidence="3" key="1">
    <citation type="journal article" date="2014" name="Front. Microbiol.">
        <title>High frequency of phylogenetically diverse reductive dehalogenase-homologous genes in deep subseafloor sedimentary metagenomes.</title>
        <authorList>
            <person name="Kawai M."/>
            <person name="Futagami T."/>
            <person name="Toyoda A."/>
            <person name="Takaki Y."/>
            <person name="Nishi S."/>
            <person name="Hori S."/>
            <person name="Arai W."/>
            <person name="Tsubouchi T."/>
            <person name="Morono Y."/>
            <person name="Uchiyama I."/>
            <person name="Ito T."/>
            <person name="Fujiyama A."/>
            <person name="Inagaki F."/>
            <person name="Takami H."/>
        </authorList>
    </citation>
    <scope>NUCLEOTIDE SEQUENCE</scope>
    <source>
        <strain evidence="3">Expedition CK06-06</strain>
    </source>
</reference>
<dbReference type="InterPro" id="IPR050266">
    <property type="entry name" value="AB_hydrolase_sf"/>
</dbReference>
<keyword evidence="1" id="KW-0378">Hydrolase</keyword>
<dbReference type="EMBL" id="BARW01024086">
    <property type="protein sequence ID" value="GAI88712.1"/>
    <property type="molecule type" value="Genomic_DNA"/>
</dbReference>
<dbReference type="GO" id="GO:0016787">
    <property type="term" value="F:hydrolase activity"/>
    <property type="evidence" value="ECO:0007669"/>
    <property type="project" value="UniProtKB-KW"/>
</dbReference>
<dbReference type="InterPro" id="IPR000073">
    <property type="entry name" value="AB_hydrolase_1"/>
</dbReference>
<evidence type="ECO:0000313" key="3">
    <source>
        <dbReference type="EMBL" id="GAI88712.1"/>
    </source>
</evidence>
<gene>
    <name evidence="3" type="ORF">S12H4_39791</name>
</gene>
<name>X1S6N2_9ZZZZ</name>
<protein>
    <recommendedName>
        <fullName evidence="2">AB hydrolase-1 domain-containing protein</fullName>
    </recommendedName>
</protein>
<dbReference type="AlphaFoldDB" id="X1S6N2"/>
<evidence type="ECO:0000259" key="2">
    <source>
        <dbReference type="Pfam" id="PF00561"/>
    </source>
</evidence>
<dbReference type="Gene3D" id="3.40.50.1820">
    <property type="entry name" value="alpha/beta hydrolase"/>
    <property type="match status" value="1"/>
</dbReference>
<accession>X1S6N2</accession>